<sequence>MRNRGKHQQLYGQRLDTRLSWLDSAKGFGIILVVLGHSSLIGHLNQVLYSFHMPLFFIISGMLFKPHPLKELLEKKIRRLLVPYLTFASLTFIYWSVLERRFRPGNYSVPEAFINIFLARGGSEYNPYDVVLWFLPCLFVTELLFAGVHMMVQRLSSRSVMLPTVAIVLSALGFFLLGGLLQSFHLLRLPFTADVVPFAYGCYAIGWLIRPCIPRMQQVTNIGTARWIMLLPAGLLFAFTAVLTLRTGLKVDFNNAVVSSVPLLVVTAVAGTAATLMLCIAVDNRVLKYLGGVSLTIMCVHDPIKRIVIILASKALHMESGVVRTQALPLMGIVMVTLLCSVAVHEVLKRTIPQALGMNGKKERAGR</sequence>
<dbReference type="InterPro" id="IPR002656">
    <property type="entry name" value="Acyl_transf_3_dom"/>
</dbReference>
<feature type="transmembrane region" description="Helical" evidence="1">
    <location>
        <begin position="327"/>
        <end position="348"/>
    </location>
</feature>
<feature type="transmembrane region" description="Helical" evidence="1">
    <location>
        <begin position="230"/>
        <end position="249"/>
    </location>
</feature>
<feature type="domain" description="Acyltransferase 3" evidence="2">
    <location>
        <begin position="20"/>
        <end position="343"/>
    </location>
</feature>
<dbReference type="InterPro" id="IPR052734">
    <property type="entry name" value="Nod_factor_acetyltransferase"/>
</dbReference>
<name>A0A5M9ZGK9_9BIFI</name>
<dbReference type="PANTHER" id="PTHR37312:SF1">
    <property type="entry name" value="MEMBRANE-BOUND ACYLTRANSFERASE YKRP-RELATED"/>
    <property type="match status" value="1"/>
</dbReference>
<dbReference type="Proteomes" id="UP000410049">
    <property type="component" value="Unassembled WGS sequence"/>
</dbReference>
<dbReference type="AlphaFoldDB" id="A0A5M9ZGK9"/>
<feature type="transmembrane region" description="Helical" evidence="1">
    <location>
        <begin position="77"/>
        <end position="97"/>
    </location>
</feature>
<comment type="caution">
    <text evidence="3">The sequence shown here is derived from an EMBL/GenBank/DDBJ whole genome shotgun (WGS) entry which is preliminary data.</text>
</comment>
<feature type="transmembrane region" description="Helical" evidence="1">
    <location>
        <begin position="289"/>
        <end position="312"/>
    </location>
</feature>
<evidence type="ECO:0000259" key="2">
    <source>
        <dbReference type="Pfam" id="PF01757"/>
    </source>
</evidence>
<feature type="transmembrane region" description="Helical" evidence="1">
    <location>
        <begin position="47"/>
        <end position="65"/>
    </location>
</feature>
<feature type="transmembrane region" description="Helical" evidence="1">
    <location>
        <begin position="21"/>
        <end position="41"/>
    </location>
</feature>
<gene>
    <name evidence="3" type="ORF">EMO91_11970</name>
</gene>
<keyword evidence="1" id="KW-1133">Transmembrane helix</keyword>
<accession>A0A5M9ZGK9</accession>
<dbReference type="RefSeq" id="WP_150380134.1">
    <property type="nucleotide sequence ID" value="NZ_RZUH01000014.1"/>
</dbReference>
<feature type="transmembrane region" description="Helical" evidence="1">
    <location>
        <begin position="187"/>
        <end position="209"/>
    </location>
</feature>
<proteinExistence type="predicted"/>
<keyword evidence="1" id="KW-0812">Transmembrane</keyword>
<evidence type="ECO:0000313" key="3">
    <source>
        <dbReference type="EMBL" id="KAA8825671.1"/>
    </source>
</evidence>
<protein>
    <recommendedName>
        <fullName evidence="2">Acyltransferase 3 domain-containing protein</fullName>
    </recommendedName>
</protein>
<dbReference type="GO" id="GO:0016747">
    <property type="term" value="F:acyltransferase activity, transferring groups other than amino-acyl groups"/>
    <property type="evidence" value="ECO:0007669"/>
    <property type="project" value="InterPro"/>
</dbReference>
<feature type="transmembrane region" description="Helical" evidence="1">
    <location>
        <begin position="261"/>
        <end position="282"/>
    </location>
</feature>
<evidence type="ECO:0000313" key="4">
    <source>
        <dbReference type="Proteomes" id="UP000410049"/>
    </source>
</evidence>
<dbReference type="Pfam" id="PF01757">
    <property type="entry name" value="Acyl_transf_3"/>
    <property type="match status" value="1"/>
</dbReference>
<feature type="transmembrane region" description="Helical" evidence="1">
    <location>
        <begin position="160"/>
        <end position="181"/>
    </location>
</feature>
<feature type="transmembrane region" description="Helical" evidence="1">
    <location>
        <begin position="130"/>
        <end position="148"/>
    </location>
</feature>
<dbReference type="PANTHER" id="PTHR37312">
    <property type="entry name" value="MEMBRANE-BOUND ACYLTRANSFERASE YKRP-RELATED"/>
    <property type="match status" value="1"/>
</dbReference>
<reference evidence="3 4" key="1">
    <citation type="journal article" date="2019" name="Syst. Appl. Microbiol.">
        <title>Characterization of Bifidobacterium species in feaces of the Egyptian fruit bat: Description of B. vespertilionis sp. nov. and B. rousetti sp. nov.</title>
        <authorList>
            <person name="Modesto M."/>
            <person name="Satti M."/>
            <person name="Watanabe K."/>
            <person name="Puglisi E."/>
            <person name="Morelli L."/>
            <person name="Huang C.-H."/>
            <person name="Liou J.-S."/>
            <person name="Miyashita M."/>
            <person name="Tamura T."/>
            <person name="Saito S."/>
            <person name="Mori K."/>
            <person name="Huang L."/>
            <person name="Sciavilla P."/>
            <person name="Sandri C."/>
            <person name="Spiezio C."/>
            <person name="Vitali F."/>
            <person name="Cavalieri D."/>
            <person name="Perpetuini G."/>
            <person name="Tofalo R."/>
            <person name="Bonetti A."/>
            <person name="Arita M."/>
            <person name="Mattarelli P."/>
        </authorList>
    </citation>
    <scope>NUCLEOTIDE SEQUENCE [LARGE SCALE GENOMIC DNA]</scope>
    <source>
        <strain evidence="3 4">RST17</strain>
    </source>
</reference>
<evidence type="ECO:0000256" key="1">
    <source>
        <dbReference type="SAM" id="Phobius"/>
    </source>
</evidence>
<organism evidence="3 4">
    <name type="scientific">Bifidobacterium myosotis</name>
    <dbReference type="NCBI Taxonomy" id="1630166"/>
    <lineage>
        <taxon>Bacteria</taxon>
        <taxon>Bacillati</taxon>
        <taxon>Actinomycetota</taxon>
        <taxon>Actinomycetes</taxon>
        <taxon>Bifidobacteriales</taxon>
        <taxon>Bifidobacteriaceae</taxon>
        <taxon>Bifidobacterium</taxon>
    </lineage>
</organism>
<keyword evidence="1" id="KW-0472">Membrane</keyword>
<dbReference type="EMBL" id="RZUH01000014">
    <property type="protein sequence ID" value="KAA8825671.1"/>
    <property type="molecule type" value="Genomic_DNA"/>
</dbReference>